<dbReference type="InParanoid" id="A0A0D0DQ69"/>
<dbReference type="OrthoDB" id="2343366at2759"/>
<dbReference type="SUPFAM" id="SSF52540">
    <property type="entry name" value="P-loop containing nucleoside triphosphate hydrolases"/>
    <property type="match status" value="1"/>
</dbReference>
<dbReference type="EMBL" id="KN825809">
    <property type="protein sequence ID" value="KIK81380.1"/>
    <property type="molecule type" value="Genomic_DNA"/>
</dbReference>
<gene>
    <name evidence="3" type="ORF">PAXRUDRAFT_156232</name>
</gene>
<dbReference type="PANTHER" id="PTHR22796:SF1">
    <property type="entry name" value="VWFA DOMAIN-CONTAINING PROTEIN"/>
    <property type="match status" value="1"/>
</dbReference>
<dbReference type="Proteomes" id="UP000054538">
    <property type="component" value="Unassembled WGS sequence"/>
</dbReference>
<dbReference type="Gene3D" id="3.40.50.300">
    <property type="entry name" value="P-loop containing nucleotide triphosphate hydrolases"/>
    <property type="match status" value="1"/>
</dbReference>
<accession>A0A0D0DQ69</accession>
<dbReference type="STRING" id="930991.A0A0D0DQ69"/>
<evidence type="ECO:0000313" key="4">
    <source>
        <dbReference type="Proteomes" id="UP000054538"/>
    </source>
</evidence>
<dbReference type="PANTHER" id="PTHR22796">
    <property type="entry name" value="URG4-RELATED"/>
    <property type="match status" value="1"/>
</dbReference>
<sequence length="1666" mass="186825">MHIYKPPNIFSVSGEPDRQRGAQLDISDKGEMNTDGCLRSTTSNLDGSQVAMDTSNSHGFEDVSISVDGEQVWGTSVEAQPSGGGLHNDGISSSDSDSEYADCQTTTTEIPEVEIGQVDVDITIASSGFEGSLDLAFSIGGMYRILDLINEKGTGGFVEKVIIDQNSLRDFVNAVCPGAYVSLTKVNFKALDQYIVKPIGIYGSKEEIVGFLSSIGRIDENLAQELLKSTTKSTSLRPGLRSGLYVLRHLQRPGDEELFVIYWPEDTTWDDSAPSNVCRNRVTFMRYLTKMCDRLWALISPEHAKAMVWNTDRDEYIAEDDDGCSRLVTFEVSKSNEQEESVVTRLGFQTTSEYITAPNLSVSKDCPLDASLFKPRLLFGETTQGFLTLQYQAATTESVPIKPGTYHSLRLENLLKNADLQINECLDERGLDILLEYNLQTRYSDECRKYKDDVEAIKGRSNTRRETQVSDAVKKIREDRSISRLMRDRVIAIILEQFPTLKMEELDLAEDGDDGWDVTAGHDSGARGDLFALYPELGVDIEKMRNNIIIKGPDFKKCKKNICFVCGLWSQVKDWSGEYRDHVINIASNPDLEQAKLGLRAACKKDEDGMFKSIFKRGKSLLGAVDHPTLTESMIQSAENSPSHGDAEFVANLDNILNQLPSLGKLIHEAKRALNEQIPKIVTGCCRHLTNKALDLQESRCTAHIQREVDSHEREELSDLRRGFIRALNALSQNSQSSQCLLIIDSVEDVPKKSLYSPSQFTLSGTTKRRKDQHQRYDIHIMGLDRHELHELQLNPSFIPAPRFHRTHMFRLSPDLVISRAQLLEGENILLAVTDRQGDLYVYYESLTTIDAALSRGSGKQMHRAKIGPNFLLAFDESKRMLCVVATSMLQLHTFVYDDGRRSMQARGTPIQLSRWYQEGVYPCHACFICGSEELLLVDTQAHARVFSLVTLQFRPAVLDLKQIPVSVYSSPDASCLIVSHHHSSRLRLTAYHWSTFGTTDGISLDIPQLQVDDPLCLTSLVNKNAVHLLRLDIAGQRCESVALDITRKVTEFTFKEKGVRASATSSTKVTAHNSLIDCHADVWARFPVVPAVSRETISSESLGNNKSIVFITDSASDHDRYAHHFSNLVTTFERTTKKPGGDILRRISISGLPFSTALDEIQNDAEWNVSKFLAGEWIVNFLCLIPIHIAITKENRFVPLKDGVYSTPLERSLLGADVNRIVDSLSFGWYESIFQSYMSTKAMKVVSSMGEQSVGKSFALNHLVDTSFAGSAMRTTEGVWMSVTPTQDALIVALDFEGVHSIERSAQEDTLLVLFNTAISNLVLFRNNFALSRDITGLFQSFQSSSTVLDPGENPSLFNSTLMIIIKDVVESDTREIVREFQLKFQKIVQDEQGSNFITRLHRGQLGMLPWPVIESREFYKQFSVIRNRLSHQPVTHNVAGEFLHLMKTLMAKLKANDWGALSRTTMAAHRAQLLLTLLPTALEYGLQETEPEIEPLKNLDTDETIGEHANYRFFLATGHVHDVPRENTLSVLRQTWVLTSSRQHVPDPEWVDGLSQHLETIVNMRIEHVHEWLAANTSRFQAGHASIEDVSRTFENDTVDLKSNVTLCKLQCNSCQLLCVKSRFHQGQHECQTDHSCIHECDYCLDNSENKGCTISAGHPGKHM</sequence>
<reference evidence="3 4" key="1">
    <citation type="submission" date="2014-04" db="EMBL/GenBank/DDBJ databases">
        <authorList>
            <consortium name="DOE Joint Genome Institute"/>
            <person name="Kuo A."/>
            <person name="Kohler A."/>
            <person name="Jargeat P."/>
            <person name="Nagy L.G."/>
            <person name="Floudas D."/>
            <person name="Copeland A."/>
            <person name="Barry K.W."/>
            <person name="Cichocki N."/>
            <person name="Veneault-Fourrey C."/>
            <person name="LaButti K."/>
            <person name="Lindquist E.A."/>
            <person name="Lipzen A."/>
            <person name="Lundell T."/>
            <person name="Morin E."/>
            <person name="Murat C."/>
            <person name="Sun H."/>
            <person name="Tunlid A."/>
            <person name="Henrissat B."/>
            <person name="Grigoriev I.V."/>
            <person name="Hibbett D.S."/>
            <person name="Martin F."/>
            <person name="Nordberg H.P."/>
            <person name="Cantor M.N."/>
            <person name="Hua S.X."/>
        </authorList>
    </citation>
    <scope>NUCLEOTIDE SEQUENCE [LARGE SCALE GENOMIC DNA]</scope>
    <source>
        <strain evidence="3 4">Ve08.2h10</strain>
    </source>
</reference>
<evidence type="ECO:0000313" key="3">
    <source>
        <dbReference type="EMBL" id="KIK81380.1"/>
    </source>
</evidence>
<dbReference type="HOGENOM" id="CLU_000401_0_0_1"/>
<reference evidence="4" key="2">
    <citation type="submission" date="2015-01" db="EMBL/GenBank/DDBJ databases">
        <title>Evolutionary Origins and Diversification of the Mycorrhizal Mutualists.</title>
        <authorList>
            <consortium name="DOE Joint Genome Institute"/>
            <consortium name="Mycorrhizal Genomics Consortium"/>
            <person name="Kohler A."/>
            <person name="Kuo A."/>
            <person name="Nagy L.G."/>
            <person name="Floudas D."/>
            <person name="Copeland A."/>
            <person name="Barry K.W."/>
            <person name="Cichocki N."/>
            <person name="Veneault-Fourrey C."/>
            <person name="LaButti K."/>
            <person name="Lindquist E.A."/>
            <person name="Lipzen A."/>
            <person name="Lundell T."/>
            <person name="Morin E."/>
            <person name="Murat C."/>
            <person name="Riley R."/>
            <person name="Ohm R."/>
            <person name="Sun H."/>
            <person name="Tunlid A."/>
            <person name="Henrissat B."/>
            <person name="Grigoriev I.V."/>
            <person name="Hibbett D.S."/>
            <person name="Martin F."/>
        </authorList>
    </citation>
    <scope>NUCLEOTIDE SEQUENCE [LARGE SCALE GENOMIC DNA]</scope>
    <source>
        <strain evidence="4">Ve08.2h10</strain>
    </source>
</reference>
<feature type="region of interest" description="Disordered" evidence="1">
    <location>
        <begin position="1"/>
        <end position="20"/>
    </location>
</feature>
<name>A0A0D0DQ69_9AGAM</name>
<organism evidence="3 4">
    <name type="scientific">Paxillus rubicundulus Ve08.2h10</name>
    <dbReference type="NCBI Taxonomy" id="930991"/>
    <lineage>
        <taxon>Eukaryota</taxon>
        <taxon>Fungi</taxon>
        <taxon>Dikarya</taxon>
        <taxon>Basidiomycota</taxon>
        <taxon>Agaricomycotina</taxon>
        <taxon>Agaricomycetes</taxon>
        <taxon>Agaricomycetidae</taxon>
        <taxon>Boletales</taxon>
        <taxon>Paxilineae</taxon>
        <taxon>Paxillaceae</taxon>
        <taxon>Paxillus</taxon>
    </lineage>
</organism>
<protein>
    <recommendedName>
        <fullName evidence="2">Guanylate-binding protein N-terminal domain-containing protein</fullName>
    </recommendedName>
</protein>
<dbReference type="GO" id="GO:0003924">
    <property type="term" value="F:GTPase activity"/>
    <property type="evidence" value="ECO:0007669"/>
    <property type="project" value="InterPro"/>
</dbReference>
<feature type="domain" description="Guanylate-binding protein N-terminal" evidence="2">
    <location>
        <begin position="1239"/>
        <end position="1314"/>
    </location>
</feature>
<evidence type="ECO:0000259" key="2">
    <source>
        <dbReference type="Pfam" id="PF02263"/>
    </source>
</evidence>
<dbReference type="GO" id="GO:0005525">
    <property type="term" value="F:GTP binding"/>
    <property type="evidence" value="ECO:0007669"/>
    <property type="project" value="InterPro"/>
</dbReference>
<feature type="region of interest" description="Disordered" evidence="1">
    <location>
        <begin position="77"/>
        <end position="104"/>
    </location>
</feature>
<dbReference type="Pfam" id="PF02263">
    <property type="entry name" value="GBP"/>
    <property type="match status" value="1"/>
</dbReference>
<dbReference type="InterPro" id="IPR027417">
    <property type="entry name" value="P-loop_NTPase"/>
</dbReference>
<keyword evidence="4" id="KW-1185">Reference proteome</keyword>
<dbReference type="InterPro" id="IPR015894">
    <property type="entry name" value="Guanylate-bd_N"/>
</dbReference>
<evidence type="ECO:0000256" key="1">
    <source>
        <dbReference type="SAM" id="MobiDB-lite"/>
    </source>
</evidence>
<proteinExistence type="predicted"/>